<reference evidence="3" key="2">
    <citation type="submission" date="2020-05" db="UniProtKB">
        <authorList>
            <consortium name="EnsemblMetazoa"/>
        </authorList>
    </citation>
    <scope>IDENTIFICATION</scope>
    <source>
        <strain evidence="3">IAEA</strain>
    </source>
</reference>
<protein>
    <submittedName>
        <fullName evidence="3">Uncharacterized protein</fullName>
    </submittedName>
</protein>
<feature type="coiled-coil region" evidence="1">
    <location>
        <begin position="352"/>
        <end position="379"/>
    </location>
</feature>
<feature type="region of interest" description="Disordered" evidence="2">
    <location>
        <begin position="92"/>
        <end position="114"/>
    </location>
</feature>
<proteinExistence type="predicted"/>
<evidence type="ECO:0000313" key="3">
    <source>
        <dbReference type="EnsemblMetazoa" id="GPAI032945-PA"/>
    </source>
</evidence>
<feature type="compositionally biased region" description="Polar residues" evidence="2">
    <location>
        <begin position="92"/>
        <end position="101"/>
    </location>
</feature>
<dbReference type="VEuPathDB" id="VectorBase:GPAI032945"/>
<accession>A0A1B0A319</accession>
<organism evidence="3 4">
    <name type="scientific">Glossina pallidipes</name>
    <name type="common">Tsetse fly</name>
    <dbReference type="NCBI Taxonomy" id="7398"/>
    <lineage>
        <taxon>Eukaryota</taxon>
        <taxon>Metazoa</taxon>
        <taxon>Ecdysozoa</taxon>
        <taxon>Arthropoda</taxon>
        <taxon>Hexapoda</taxon>
        <taxon>Insecta</taxon>
        <taxon>Pterygota</taxon>
        <taxon>Neoptera</taxon>
        <taxon>Endopterygota</taxon>
        <taxon>Diptera</taxon>
        <taxon>Brachycera</taxon>
        <taxon>Muscomorpha</taxon>
        <taxon>Hippoboscoidea</taxon>
        <taxon>Glossinidae</taxon>
        <taxon>Glossina</taxon>
    </lineage>
</organism>
<dbReference type="EnsemblMetazoa" id="GPAI032945-RA">
    <property type="protein sequence ID" value="GPAI032945-PA"/>
    <property type="gene ID" value="GPAI032945"/>
</dbReference>
<evidence type="ECO:0000313" key="4">
    <source>
        <dbReference type="Proteomes" id="UP000092445"/>
    </source>
</evidence>
<evidence type="ECO:0000256" key="2">
    <source>
        <dbReference type="SAM" id="MobiDB-lite"/>
    </source>
</evidence>
<evidence type="ECO:0000256" key="1">
    <source>
        <dbReference type="SAM" id="Coils"/>
    </source>
</evidence>
<keyword evidence="4" id="KW-1185">Reference proteome</keyword>
<reference evidence="4" key="1">
    <citation type="submission" date="2014-03" db="EMBL/GenBank/DDBJ databases">
        <authorList>
            <person name="Aksoy S."/>
            <person name="Warren W."/>
            <person name="Wilson R.K."/>
        </authorList>
    </citation>
    <scope>NUCLEOTIDE SEQUENCE [LARGE SCALE GENOMIC DNA]</scope>
    <source>
        <strain evidence="4">IAEA</strain>
    </source>
</reference>
<dbReference type="Proteomes" id="UP000092445">
    <property type="component" value="Unassembled WGS sequence"/>
</dbReference>
<dbReference type="AlphaFoldDB" id="A0A1B0A319"/>
<sequence length="418" mass="47869">MQQINFKSKSFNCVSNSASSTIYSRSPWLRQQLPVDARLQADGNPPSDLNQSDEIETQLRNECVGYQQLGSNSDSQEYQTLQSLEEYVSLPSTIPTIPSTDSHSRCSNSNNNSAQESASSALNLRLGETLTCYASASSNILTVLKSPTNIRTSSGLQVSENCPWLHDTCDTCLINASPLDEVSLNCCEKYLNYDHLTDDIKKICLHINKIFSEHFQDVNSDAKNKSELKQTFEDSVAINLEKLEAEVTERLERLRRKINIDHRPAKKDELLNFRKNINSFIKVTSHEKKFDVQDLSFDGKSHKRMFDLIDADMQTNSETHMYVLSDSWIQERPHSRIFGVNDSKLDVAPVKMSRRQDEIEELKKQLARMEMEMQRKFQHNNQLMQGLRDDLNNAVFKLTKSDLHAFLLRILKFLSGKF</sequence>
<keyword evidence="1" id="KW-0175">Coiled coil</keyword>
<name>A0A1B0A319_GLOPL</name>